<reference evidence="2 3" key="1">
    <citation type="submission" date="2018-07" db="EMBL/GenBank/DDBJ databases">
        <title>Complete genome sequencing of Ornithinimicrobium sp. AMA3305.</title>
        <authorList>
            <person name="Bae J.-W."/>
        </authorList>
    </citation>
    <scope>NUCLEOTIDE SEQUENCE [LARGE SCALE GENOMIC DNA]</scope>
    <source>
        <strain evidence="2 3">AMA3305</strain>
    </source>
</reference>
<keyword evidence="3" id="KW-1185">Reference proteome</keyword>
<dbReference type="EMBL" id="CP031229">
    <property type="protein sequence ID" value="AXH96635.1"/>
    <property type="molecule type" value="Genomic_DNA"/>
</dbReference>
<dbReference type="Proteomes" id="UP000253790">
    <property type="component" value="Chromosome"/>
</dbReference>
<evidence type="ECO:0000256" key="1">
    <source>
        <dbReference type="SAM" id="Phobius"/>
    </source>
</evidence>
<evidence type="ECO:0000313" key="2">
    <source>
        <dbReference type="EMBL" id="AXH96635.1"/>
    </source>
</evidence>
<keyword evidence="1" id="KW-1133">Transmembrane helix</keyword>
<feature type="transmembrane region" description="Helical" evidence="1">
    <location>
        <begin position="61"/>
        <end position="83"/>
    </location>
</feature>
<proteinExistence type="predicted"/>
<evidence type="ECO:0000313" key="3">
    <source>
        <dbReference type="Proteomes" id="UP000253790"/>
    </source>
</evidence>
<gene>
    <name evidence="2" type="ORF">DV701_11340</name>
</gene>
<dbReference type="KEGG" id="orn:DV701_11340"/>
<keyword evidence="1" id="KW-0812">Transmembrane</keyword>
<feature type="transmembrane region" description="Helical" evidence="1">
    <location>
        <begin position="34"/>
        <end position="54"/>
    </location>
</feature>
<dbReference type="OrthoDB" id="9902580at2"/>
<accession>A0A345NNM7</accession>
<dbReference type="AlphaFoldDB" id="A0A345NNM7"/>
<organism evidence="2 3">
    <name type="scientific">Ornithinimicrobium avium</name>
    <dbReference type="NCBI Taxonomy" id="2283195"/>
    <lineage>
        <taxon>Bacteria</taxon>
        <taxon>Bacillati</taxon>
        <taxon>Actinomycetota</taxon>
        <taxon>Actinomycetes</taxon>
        <taxon>Micrococcales</taxon>
        <taxon>Ornithinimicrobiaceae</taxon>
        <taxon>Ornithinimicrobium</taxon>
    </lineage>
</organism>
<keyword evidence="1" id="KW-0472">Membrane</keyword>
<name>A0A345NNM7_9MICO</name>
<sequence>MARIPILLFLLWAIAWPTQATVLALAEVSMEDYWGPWAATTLLGFAFVVIALIGRSRQQSWVVLGLEALVAGVVALVPPISWISGSA</sequence>
<protein>
    <submittedName>
        <fullName evidence="2">Uncharacterized protein</fullName>
    </submittedName>
</protein>